<reference evidence="9" key="1">
    <citation type="journal article" date="2019" name="Nat. Commun.">
        <title>Expansion of phycobilisome linker gene families in mesophilic red algae.</title>
        <authorList>
            <person name="Lee J."/>
            <person name="Kim D."/>
            <person name="Bhattacharya D."/>
            <person name="Yoon H.S."/>
        </authorList>
    </citation>
    <scope>NUCLEOTIDE SEQUENCE [LARGE SCALE GENOMIC DNA]</scope>
    <source>
        <strain evidence="9">CCMP 1328</strain>
    </source>
</reference>
<keyword evidence="9" id="KW-1185">Reference proteome</keyword>
<feature type="transmembrane region" description="Helical" evidence="7">
    <location>
        <begin position="42"/>
        <end position="62"/>
    </location>
</feature>
<feature type="transmembrane region" description="Helical" evidence="7">
    <location>
        <begin position="171"/>
        <end position="196"/>
    </location>
</feature>
<dbReference type="OMA" id="QLERICY"/>
<comment type="subcellular location">
    <subcellularLocation>
        <location evidence="1">Membrane</location>
        <topology evidence="1">Multi-pass membrane protein</topology>
    </subcellularLocation>
</comment>
<evidence type="ECO:0000256" key="2">
    <source>
        <dbReference type="ARBA" id="ARBA00010487"/>
    </source>
</evidence>
<gene>
    <name evidence="8" type="ORF">FVE85_8114</name>
</gene>
<dbReference type="InterPro" id="IPR006876">
    <property type="entry name" value="LMBR1-like_membr_prot"/>
</dbReference>
<feature type="transmembrane region" description="Helical" evidence="7">
    <location>
        <begin position="97"/>
        <end position="118"/>
    </location>
</feature>
<feature type="transmembrane region" description="Helical" evidence="7">
    <location>
        <begin position="138"/>
        <end position="159"/>
    </location>
</feature>
<dbReference type="EMBL" id="VRMN01000009">
    <property type="protein sequence ID" value="KAA8492607.1"/>
    <property type="molecule type" value="Genomic_DNA"/>
</dbReference>
<evidence type="ECO:0000256" key="5">
    <source>
        <dbReference type="ARBA" id="ARBA00023136"/>
    </source>
</evidence>
<feature type="transmembrane region" description="Helical" evidence="7">
    <location>
        <begin position="441"/>
        <end position="462"/>
    </location>
</feature>
<organism evidence="8 9">
    <name type="scientific">Porphyridium purpureum</name>
    <name type="common">Red alga</name>
    <name type="synonym">Porphyridium cruentum</name>
    <dbReference type="NCBI Taxonomy" id="35688"/>
    <lineage>
        <taxon>Eukaryota</taxon>
        <taxon>Rhodophyta</taxon>
        <taxon>Bangiophyceae</taxon>
        <taxon>Porphyridiales</taxon>
        <taxon>Porphyridiaceae</taxon>
        <taxon>Porphyridium</taxon>
    </lineage>
</organism>
<evidence type="ECO:0000256" key="3">
    <source>
        <dbReference type="ARBA" id="ARBA00022692"/>
    </source>
</evidence>
<keyword evidence="4 7" id="KW-1133">Transmembrane helix</keyword>
<feature type="transmembrane region" description="Helical" evidence="7">
    <location>
        <begin position="384"/>
        <end position="406"/>
    </location>
</feature>
<evidence type="ECO:0000313" key="9">
    <source>
        <dbReference type="Proteomes" id="UP000324585"/>
    </source>
</evidence>
<dbReference type="GO" id="GO:0016020">
    <property type="term" value="C:membrane"/>
    <property type="evidence" value="ECO:0007669"/>
    <property type="project" value="UniProtKB-SubCell"/>
</dbReference>
<keyword evidence="5 7" id="KW-0472">Membrane</keyword>
<name>A0A5J4YQD9_PORPP</name>
<comment type="caution">
    <text evidence="8">The sequence shown here is derived from an EMBL/GenBank/DDBJ whole genome shotgun (WGS) entry which is preliminary data.</text>
</comment>
<comment type="similarity">
    <text evidence="2">Belongs to the LIMR family.</text>
</comment>
<dbReference type="PANTHER" id="PTHR21355">
    <property type="entry name" value="G-PROTEIN COUPLED RECEPTOR-ASSOCIATED PROTEIN LMBRD2"/>
    <property type="match status" value="1"/>
</dbReference>
<evidence type="ECO:0000256" key="1">
    <source>
        <dbReference type="ARBA" id="ARBA00004141"/>
    </source>
</evidence>
<dbReference type="InterPro" id="IPR051584">
    <property type="entry name" value="GPCR-associated_LMBR1"/>
</dbReference>
<evidence type="ECO:0000256" key="6">
    <source>
        <dbReference type="SAM" id="MobiDB-lite"/>
    </source>
</evidence>
<sequence>MGAGVVWVSAGFAVEVILICVISAYAVRYYATRSTTLSSRSALVLVWTCWVMSMMVVALLPADLSNTLALRAGQFDAASDKLLAQSVRVSIGRAYAIIYWVSYAFSWVVIPVVTAYSVSGAFSAMSRFQSALRANLRIWVLSGVLLLGFLVYAGTAYGFNFDTLRGILISFGNSFGLLVVMIALGSGLVGFPAALFGYANHERRLRYCEYAAGEIAERLENARAEVAAAMGQVITLRQLIVAGKIRSSKPSVSVERLSECLSVVERESPASGSSSDDEIVVFPQPFSDSEQSADTSAFNAPERTLSEDELAELRGDLSRKVIEFRKVSYLWRERCREYFELEELMQWKQYSALETGTVVASSASPLSSSSTAPTSNVRKYLNAYVLPSLARLVGTLTVFLSVLVVLSEGTLWSIRVLGMDLSVFSRLLHSRTLQGALGSTGIQTLSYAIVGYFSACFLFAVFRFSFFHMYELVPCHTEVYTLLLNATMLVRYTFPLTYNVLTVLHETALDARLLGGGDKALITSFSDVLKNLELVPLFGVGFNMYFPSVLAVFVLLSFFDVWNLVLAMCGMKRFGFESKGNESLEATGRHLLAFERNREARRMSPRSQIGRASSVGARSSAFGARLPSPV</sequence>
<dbReference type="OrthoDB" id="203099at2759"/>
<evidence type="ECO:0000256" key="4">
    <source>
        <dbReference type="ARBA" id="ARBA00022989"/>
    </source>
</evidence>
<evidence type="ECO:0000313" key="8">
    <source>
        <dbReference type="EMBL" id="KAA8492607.1"/>
    </source>
</evidence>
<keyword evidence="3 7" id="KW-0812">Transmembrane</keyword>
<proteinExistence type="inferred from homology"/>
<evidence type="ECO:0000256" key="7">
    <source>
        <dbReference type="SAM" id="Phobius"/>
    </source>
</evidence>
<dbReference type="Proteomes" id="UP000324585">
    <property type="component" value="Unassembled WGS sequence"/>
</dbReference>
<accession>A0A5J4YQD9</accession>
<dbReference type="Pfam" id="PF04791">
    <property type="entry name" value="LMBR1"/>
    <property type="match status" value="1"/>
</dbReference>
<feature type="compositionally biased region" description="Low complexity" evidence="6">
    <location>
        <begin position="610"/>
        <end position="630"/>
    </location>
</feature>
<feature type="transmembrane region" description="Helical" evidence="7">
    <location>
        <begin position="544"/>
        <end position="569"/>
    </location>
</feature>
<dbReference type="AlphaFoldDB" id="A0A5J4YQD9"/>
<protein>
    <submittedName>
        <fullName evidence="8">LMBR1 domain-containing protein 2-like</fullName>
    </submittedName>
</protein>
<feature type="region of interest" description="Disordered" evidence="6">
    <location>
        <begin position="602"/>
        <end position="630"/>
    </location>
</feature>
<dbReference type="PANTHER" id="PTHR21355:SF0">
    <property type="entry name" value="G-PROTEIN COUPLED RECEPTOR-ASSOCIATED PROTEIN LMBRD2"/>
    <property type="match status" value="1"/>
</dbReference>
<feature type="transmembrane region" description="Helical" evidence="7">
    <location>
        <begin position="6"/>
        <end position="30"/>
    </location>
</feature>